<accession>A0ABQ9VZZ3</accession>
<name>A0ABQ9VZZ3_SAGOE</name>
<feature type="compositionally biased region" description="Basic and acidic residues" evidence="1">
    <location>
        <begin position="123"/>
        <end position="134"/>
    </location>
</feature>
<sequence>KVRRMRTCSARIGCSEPLSCGCFQSVARAWRAALWLRGGGGVGGGVSIADLRSARRETGLNCFLACRGLVTRGPGFLVRLPVSALRGRTLLFPYCKPQTRDWSTPPAGGPGCRSPSSGLAADGARDHTPGRSEENDCLEEEALVDAGLGCRAGAGHRR</sequence>
<organism evidence="2 3">
    <name type="scientific">Saguinus oedipus</name>
    <name type="common">Cotton-top tamarin</name>
    <name type="synonym">Oedipomidas oedipus</name>
    <dbReference type="NCBI Taxonomy" id="9490"/>
    <lineage>
        <taxon>Eukaryota</taxon>
        <taxon>Metazoa</taxon>
        <taxon>Chordata</taxon>
        <taxon>Craniata</taxon>
        <taxon>Vertebrata</taxon>
        <taxon>Euteleostomi</taxon>
        <taxon>Mammalia</taxon>
        <taxon>Eutheria</taxon>
        <taxon>Euarchontoglires</taxon>
        <taxon>Primates</taxon>
        <taxon>Haplorrhini</taxon>
        <taxon>Platyrrhini</taxon>
        <taxon>Cebidae</taxon>
        <taxon>Callitrichinae</taxon>
        <taxon>Saguinus</taxon>
    </lineage>
</organism>
<dbReference type="EMBL" id="JASSZA010000003">
    <property type="protein sequence ID" value="KAK2114959.1"/>
    <property type="molecule type" value="Genomic_DNA"/>
</dbReference>
<reference evidence="2 3" key="1">
    <citation type="submission" date="2023-05" db="EMBL/GenBank/DDBJ databases">
        <title>B98-5 Cell Line De Novo Hybrid Assembly: An Optical Mapping Approach.</title>
        <authorList>
            <person name="Kananen K."/>
            <person name="Auerbach J.A."/>
            <person name="Kautto E."/>
            <person name="Blachly J.S."/>
        </authorList>
    </citation>
    <scope>NUCLEOTIDE SEQUENCE [LARGE SCALE GENOMIC DNA]</scope>
    <source>
        <strain evidence="2">B95-8</strain>
        <tissue evidence="2">Cell line</tissue>
    </source>
</reference>
<evidence type="ECO:0000313" key="2">
    <source>
        <dbReference type="EMBL" id="KAK2114959.1"/>
    </source>
</evidence>
<protein>
    <submittedName>
        <fullName evidence="2">Uncharacterized protein</fullName>
    </submittedName>
</protein>
<comment type="caution">
    <text evidence="2">The sequence shown here is derived from an EMBL/GenBank/DDBJ whole genome shotgun (WGS) entry which is preliminary data.</text>
</comment>
<feature type="region of interest" description="Disordered" evidence="1">
    <location>
        <begin position="101"/>
        <end position="136"/>
    </location>
</feature>
<evidence type="ECO:0000313" key="3">
    <source>
        <dbReference type="Proteomes" id="UP001266305"/>
    </source>
</evidence>
<keyword evidence="3" id="KW-1185">Reference proteome</keyword>
<gene>
    <name evidence="2" type="ORF">P7K49_005584</name>
</gene>
<feature type="non-terminal residue" evidence="2">
    <location>
        <position position="1"/>
    </location>
</feature>
<evidence type="ECO:0000256" key="1">
    <source>
        <dbReference type="SAM" id="MobiDB-lite"/>
    </source>
</evidence>
<dbReference type="Proteomes" id="UP001266305">
    <property type="component" value="Unassembled WGS sequence"/>
</dbReference>
<proteinExistence type="predicted"/>